<proteinExistence type="predicted"/>
<dbReference type="EMBL" id="KJ778801">
    <property type="protein sequence ID" value="AIG62771.1"/>
    <property type="molecule type" value="Genomic_DNA"/>
</dbReference>
<sequence>MAKYIFIARNTIPLANPAGLVIYRIAKALSNLKHNVEIFSLNKPSGEQQIPKWLTESDDIHVNGVNLTKKNILFSYLKFLFSLSGTIKKELKKNETIYIVTHTNPLYTHWIGFICKLIFNKRIKWISSFTDPYVRSPFSGYAKFTLGTCVRILEQRLSFFFSDKIVFVTDTMRDFICNGNKKALNKSIVVPFFYLSNWKEKILNYDKIKEKRNEQRLLIMHAGSIYGNRDASKFIDALSDHESTIIFKNFGVVNQKIQYSSANIVITSPLPYDDMMVNLKKADYILIIDSFFKDIKNPYMPSKVVDAMYLHKPIIGITESNSELDFFLRKTGNISIPNDRKIISSVLSNLKQNSKCDFSMYADLNLSDKFRELEC</sequence>
<organism evidence="3">
    <name type="scientific">Escherichia coli</name>
    <dbReference type="NCBI Taxonomy" id="562"/>
    <lineage>
        <taxon>Bacteria</taxon>
        <taxon>Pseudomonadati</taxon>
        <taxon>Pseudomonadota</taxon>
        <taxon>Gammaproteobacteria</taxon>
        <taxon>Enterobacterales</taxon>
        <taxon>Enterobacteriaceae</taxon>
        <taxon>Escherichia</taxon>
    </lineage>
</organism>
<dbReference type="Gene3D" id="3.40.50.2000">
    <property type="entry name" value="Glycogen Phosphorylase B"/>
    <property type="match status" value="2"/>
</dbReference>
<reference evidence="2" key="2">
    <citation type="journal article" date="2016" name="PLoS ONE">
        <title>Comparison of O-Antigen Gene Clusters of All O-Serogroups of Escherichia coli and Proposal for Adopting a New Nomenclature for O-Typing.</title>
        <authorList>
            <person name="DebRoy C."/>
            <person name="Fratamico P.M."/>
            <person name="Yan X."/>
            <person name="Baranzoni G."/>
            <person name="Liu Y."/>
            <person name="Needleman D.S."/>
            <person name="Tebbs R."/>
            <person name="O'Connell C.D."/>
            <person name="Allred A."/>
            <person name="Swimley M."/>
            <person name="Mwangi M."/>
            <person name="Kapur V."/>
            <person name="Raygoza Garay J.A."/>
            <person name="Roberts E.L."/>
            <person name="Katani R."/>
        </authorList>
    </citation>
    <scope>NUCLEOTIDE SEQUENCE</scope>
    <source>
        <strain evidence="2">92-1250</strain>
    </source>
</reference>
<dbReference type="SUPFAM" id="SSF53756">
    <property type="entry name" value="UDP-Glycosyltransferase/glycogen phosphorylase"/>
    <property type="match status" value="1"/>
</dbReference>
<feature type="domain" description="Glycosyltransferase subfamily 4-like N-terminal" evidence="1">
    <location>
        <begin position="20"/>
        <end position="178"/>
    </location>
</feature>
<evidence type="ECO:0000313" key="3">
    <source>
        <dbReference type="EMBL" id="BAQ02001.1"/>
    </source>
</evidence>
<protein>
    <submittedName>
        <fullName evidence="2">Glycosyl transferase</fullName>
    </submittedName>
    <submittedName>
        <fullName evidence="3">Putative glycosyltransferase</fullName>
    </submittedName>
</protein>
<dbReference type="AlphaFoldDB" id="A0A0A8J731"/>
<dbReference type="Pfam" id="PF13439">
    <property type="entry name" value="Glyco_transf_4"/>
    <property type="match status" value="1"/>
</dbReference>
<keyword evidence="3" id="KW-0808">Transferase</keyword>
<accession>A0A0A8J731</accession>
<name>A0A0A8J731_ECOLX</name>
<dbReference type="InterPro" id="IPR028098">
    <property type="entry name" value="Glyco_trans_4-like_N"/>
</dbReference>
<reference evidence="3" key="1">
    <citation type="journal article" date="2014" name="DNA Res.">
        <title>A complete view of the genetic diversity of the Escherichia coli O-antigen biosynthesis gene cluster.</title>
        <authorList>
            <person name="Iguchi A."/>
            <person name="Iyoda S."/>
            <person name="Kikuchi T."/>
            <person name="Ogura Y."/>
            <person name="Katsura K."/>
            <person name="Ohnishi M."/>
            <person name="Hayashi T."/>
            <person name="Thomson N.R."/>
        </authorList>
    </citation>
    <scope>NUCLEOTIDE SEQUENCE</scope>
    <source>
        <strain evidence="3">92-1250</strain>
    </source>
</reference>
<dbReference type="EMBL" id="AB812078">
    <property type="protein sequence ID" value="BAQ02001.1"/>
    <property type="molecule type" value="Genomic_DNA"/>
</dbReference>
<evidence type="ECO:0000313" key="2">
    <source>
        <dbReference type="EMBL" id="AIG62771.1"/>
    </source>
</evidence>
<dbReference type="GO" id="GO:0016740">
    <property type="term" value="F:transferase activity"/>
    <property type="evidence" value="ECO:0007669"/>
    <property type="project" value="UniProtKB-KW"/>
</dbReference>
<dbReference type="RefSeq" id="WP_053276572.1">
    <property type="nucleotide sequence ID" value="NZ_CP027371.1"/>
</dbReference>
<evidence type="ECO:0000259" key="1">
    <source>
        <dbReference type="Pfam" id="PF13439"/>
    </source>
</evidence>